<organism evidence="1">
    <name type="scientific">Strombidium inclinatum</name>
    <dbReference type="NCBI Taxonomy" id="197538"/>
    <lineage>
        <taxon>Eukaryota</taxon>
        <taxon>Sar</taxon>
        <taxon>Alveolata</taxon>
        <taxon>Ciliophora</taxon>
        <taxon>Intramacronucleata</taxon>
        <taxon>Spirotrichea</taxon>
        <taxon>Oligotrichia</taxon>
        <taxon>Strombidiidae</taxon>
        <taxon>Strombidium</taxon>
    </lineage>
</organism>
<dbReference type="AlphaFoldDB" id="A0A7S3IQP1"/>
<dbReference type="EMBL" id="HBIH01027037">
    <property type="protein sequence ID" value="CAE0330200.1"/>
    <property type="molecule type" value="Transcribed_RNA"/>
</dbReference>
<accession>A0A7S3IQP1</accession>
<proteinExistence type="predicted"/>
<evidence type="ECO:0000313" key="1">
    <source>
        <dbReference type="EMBL" id="CAE0330200.1"/>
    </source>
</evidence>
<protein>
    <submittedName>
        <fullName evidence="1">Uncharacterized protein</fullName>
    </submittedName>
</protein>
<reference evidence="1" key="1">
    <citation type="submission" date="2021-01" db="EMBL/GenBank/DDBJ databases">
        <authorList>
            <person name="Corre E."/>
            <person name="Pelletier E."/>
            <person name="Niang G."/>
            <person name="Scheremetjew M."/>
            <person name="Finn R."/>
            <person name="Kale V."/>
            <person name="Holt S."/>
            <person name="Cochrane G."/>
            <person name="Meng A."/>
            <person name="Brown T."/>
            <person name="Cohen L."/>
        </authorList>
    </citation>
    <scope>NUCLEOTIDE SEQUENCE</scope>
    <source>
        <strain evidence="1">S3</strain>
    </source>
</reference>
<name>A0A7S3IQP1_9SPIT</name>
<sequence length="102" mass="11472">MVLIYKLKVANNKVTGIDPEYHFYKLDPLVNPEFLMSPKVSRRDNDLVIRFVQEGNYSDSFPTQIGEVAIPDGELDKDGNLDVLEGGDAKFSKKVKLVDVTL</sequence>
<gene>
    <name evidence="1" type="ORF">SINC0208_LOCUS10832</name>
</gene>